<evidence type="ECO:0000313" key="3">
    <source>
        <dbReference type="EMBL" id="OLF05739.1"/>
    </source>
</evidence>
<feature type="transmembrane region" description="Helical" evidence="2">
    <location>
        <begin position="199"/>
        <end position="221"/>
    </location>
</feature>
<evidence type="ECO:0000256" key="2">
    <source>
        <dbReference type="SAM" id="Phobius"/>
    </source>
</evidence>
<keyword evidence="2" id="KW-0812">Transmembrane</keyword>
<keyword evidence="4" id="KW-1185">Reference proteome</keyword>
<dbReference type="EMBL" id="MSIF01000026">
    <property type="protein sequence ID" value="OLF05739.1"/>
    <property type="molecule type" value="Genomic_DNA"/>
</dbReference>
<dbReference type="RefSeq" id="WP_075137370.1">
    <property type="nucleotide sequence ID" value="NZ_MSIF01000026.1"/>
</dbReference>
<keyword evidence="2" id="KW-1133">Transmembrane helix</keyword>
<gene>
    <name evidence="3" type="ORF">BLA60_35090</name>
</gene>
<dbReference type="Proteomes" id="UP000185696">
    <property type="component" value="Unassembled WGS sequence"/>
</dbReference>
<organism evidence="3 4">
    <name type="scientific">Actinophytocola xinjiangensis</name>
    <dbReference type="NCBI Taxonomy" id="485602"/>
    <lineage>
        <taxon>Bacteria</taxon>
        <taxon>Bacillati</taxon>
        <taxon>Actinomycetota</taxon>
        <taxon>Actinomycetes</taxon>
        <taxon>Pseudonocardiales</taxon>
        <taxon>Pseudonocardiaceae</taxon>
    </lineage>
</organism>
<accession>A0A7Z0WG22</accession>
<sequence length="291" mass="31131">MTALIGEITRRLPDRWLTTTLGPGALWVLTAALAVHFGQTNALGVLGLAETVRDTGGMLADRPAEALVYGALAVAASVGASAAAHAAGAWVRRLWSGRWGFPFERLATRLTSARRERRSARLAGAGTRLPAAFLPSTATWIGDRLQLTDARITAQYGLALALVWPRIWQLVDVETRALVQQARARYDAASTLVGWSATYLVLAVVWWPALVPGALTLLAGWRRGRVAVALFCDTVESTVDLQHRALATALGHPLGDGKPLPPRIADAINDQLHKGATPQPHGDSGPTDRTR</sequence>
<evidence type="ECO:0000313" key="4">
    <source>
        <dbReference type="Proteomes" id="UP000185696"/>
    </source>
</evidence>
<feature type="region of interest" description="Disordered" evidence="1">
    <location>
        <begin position="268"/>
        <end position="291"/>
    </location>
</feature>
<keyword evidence="2" id="KW-0472">Membrane</keyword>
<dbReference type="AlphaFoldDB" id="A0A7Z0WG22"/>
<dbReference type="OrthoDB" id="529448at2"/>
<feature type="transmembrane region" description="Helical" evidence="2">
    <location>
        <begin position="67"/>
        <end position="91"/>
    </location>
</feature>
<comment type="caution">
    <text evidence="3">The sequence shown here is derived from an EMBL/GenBank/DDBJ whole genome shotgun (WGS) entry which is preliminary data.</text>
</comment>
<evidence type="ECO:0000256" key="1">
    <source>
        <dbReference type="SAM" id="MobiDB-lite"/>
    </source>
</evidence>
<protein>
    <submittedName>
        <fullName evidence="3">Uncharacterized protein</fullName>
    </submittedName>
</protein>
<feature type="transmembrane region" description="Helical" evidence="2">
    <location>
        <begin position="25"/>
        <end position="46"/>
    </location>
</feature>
<proteinExistence type="predicted"/>
<reference evidence="3 4" key="1">
    <citation type="submission" date="2016-12" db="EMBL/GenBank/DDBJ databases">
        <title>The draft genome sequence of Actinophytocola xinjiangensis.</title>
        <authorList>
            <person name="Wang W."/>
            <person name="Yuan L."/>
        </authorList>
    </citation>
    <scope>NUCLEOTIDE SEQUENCE [LARGE SCALE GENOMIC DNA]</scope>
    <source>
        <strain evidence="3 4">CGMCC 4.4663</strain>
    </source>
</reference>
<name>A0A7Z0WG22_9PSEU</name>